<dbReference type="RefSeq" id="WP_216318754.1">
    <property type="nucleotide sequence ID" value="NZ_JAHKRT010000001.1"/>
</dbReference>
<gene>
    <name evidence="5" type="primary">phoU</name>
    <name evidence="5" type="ORF">KOF26_01280</name>
</gene>
<evidence type="ECO:0000256" key="2">
    <source>
        <dbReference type="PIRNR" id="PIRNR003107"/>
    </source>
</evidence>
<comment type="function">
    <text evidence="2">Plays a role in the regulation of phosphate uptake.</text>
</comment>
<evidence type="ECO:0000313" key="6">
    <source>
        <dbReference type="Proteomes" id="UP000776276"/>
    </source>
</evidence>
<accession>A0ABS6BF72</accession>
<comment type="caution">
    <text evidence="5">The sequence shown here is derived from an EMBL/GenBank/DDBJ whole genome shotgun (WGS) entry which is preliminary data.</text>
</comment>
<dbReference type="PANTHER" id="PTHR42930">
    <property type="entry name" value="PHOSPHATE-SPECIFIC TRANSPORT SYSTEM ACCESSORY PROTEIN PHOU"/>
    <property type="match status" value="1"/>
</dbReference>
<protein>
    <recommendedName>
        <fullName evidence="2">Phosphate-specific transport system accessory protein PhoU</fullName>
    </recommendedName>
</protein>
<feature type="domain" description="PhoU" evidence="4">
    <location>
        <begin position="22"/>
        <end position="110"/>
    </location>
</feature>
<keyword evidence="6" id="KW-1185">Reference proteome</keyword>
<name>A0ABS6BF72_9SPHN</name>
<comment type="subcellular location">
    <subcellularLocation>
        <location evidence="2">Cytoplasm</location>
    </subcellularLocation>
</comment>
<organism evidence="5 6">
    <name type="scientific">Sphingomonas quercus</name>
    <dbReference type="NCBI Taxonomy" id="2842451"/>
    <lineage>
        <taxon>Bacteria</taxon>
        <taxon>Pseudomonadati</taxon>
        <taxon>Pseudomonadota</taxon>
        <taxon>Alphaproteobacteria</taxon>
        <taxon>Sphingomonadales</taxon>
        <taxon>Sphingomonadaceae</taxon>
        <taxon>Sphingomonas</taxon>
    </lineage>
</organism>
<dbReference type="InterPro" id="IPR028366">
    <property type="entry name" value="PhoU"/>
</dbReference>
<evidence type="ECO:0000256" key="1">
    <source>
        <dbReference type="ARBA" id="ARBA00008107"/>
    </source>
</evidence>
<dbReference type="Proteomes" id="UP000776276">
    <property type="component" value="Unassembled WGS sequence"/>
</dbReference>
<reference evidence="5 6" key="1">
    <citation type="submission" date="2021-06" db="EMBL/GenBank/DDBJ databases">
        <title>Sphingomonas sp. XMGL2, whole genome shotgun sequencing project.</title>
        <authorList>
            <person name="Zhao G."/>
            <person name="Shen L."/>
        </authorList>
    </citation>
    <scope>NUCLEOTIDE SEQUENCE [LARGE SCALE GENOMIC DNA]</scope>
    <source>
        <strain evidence="5 6">XMGL2</strain>
    </source>
</reference>
<dbReference type="PANTHER" id="PTHR42930:SF3">
    <property type="entry name" value="PHOSPHATE-SPECIFIC TRANSPORT SYSTEM ACCESSORY PROTEIN PHOU"/>
    <property type="match status" value="1"/>
</dbReference>
<keyword evidence="2" id="KW-0963">Cytoplasm</keyword>
<keyword evidence="2" id="KW-0592">Phosphate transport</keyword>
<keyword evidence="2" id="KW-0813">Transport</keyword>
<comment type="subunit">
    <text evidence="2">Homodimer.</text>
</comment>
<evidence type="ECO:0000256" key="3">
    <source>
        <dbReference type="SAM" id="MobiDB-lite"/>
    </source>
</evidence>
<feature type="region of interest" description="Disordered" evidence="3">
    <location>
        <begin position="222"/>
        <end position="242"/>
    </location>
</feature>
<evidence type="ECO:0000313" key="5">
    <source>
        <dbReference type="EMBL" id="MBU3076482.1"/>
    </source>
</evidence>
<proteinExistence type="inferred from homology"/>
<comment type="similarity">
    <text evidence="1 2">Belongs to the PhoU family.</text>
</comment>
<sequence length="242" mass="26437">MASSGHTVKAFDEDLTDLRGLVSEMGGLAEQAISASLQALVNRDLDGAARIVESDKRVDEIEAEIELQVVRLIALRAPMADDLRDVLAALKIANIIERIADYAKNIAKRVPIVSETQAIEPLSILPAMGRLAAEMVRDALDAFAARDAEAAVAVCGRDRAVDDFYNSLFRTLLTYMMENPHNISPSTHLLFIAKNLERIGDHATNVAEMVYFAATGRQMAERPRGEDAFGQLDDLDEKGGTR</sequence>
<dbReference type="InterPro" id="IPR026022">
    <property type="entry name" value="PhoU_dom"/>
</dbReference>
<feature type="domain" description="PhoU" evidence="4">
    <location>
        <begin position="127"/>
        <end position="210"/>
    </location>
</feature>
<dbReference type="Pfam" id="PF01895">
    <property type="entry name" value="PhoU"/>
    <property type="match status" value="2"/>
</dbReference>
<evidence type="ECO:0000259" key="4">
    <source>
        <dbReference type="Pfam" id="PF01895"/>
    </source>
</evidence>
<dbReference type="PIRSF" id="PIRSF003107">
    <property type="entry name" value="PhoU"/>
    <property type="match status" value="1"/>
</dbReference>
<dbReference type="NCBIfam" id="TIGR02135">
    <property type="entry name" value="phoU_full"/>
    <property type="match status" value="1"/>
</dbReference>
<dbReference type="EMBL" id="JAHKRT010000001">
    <property type="protein sequence ID" value="MBU3076482.1"/>
    <property type="molecule type" value="Genomic_DNA"/>
</dbReference>